<sequence length="1222" mass="132928">MDRQEMSTVSSCIGNNAEIRLAGGVETSYPTAIVTAFYTSQQLGAIQPCPRLMATSPRCASAIGVNVDSLRIPSAVGFLSGAQLHATAHPYAHNYAGHQFGIYAGQLGDGRCVTLGEVAGTMGGRWAVQIKGCGPTVFSRGGDGYVALRSCVIEFLMSEYLAAIGVPTTRSLAVVSTSRLVRRNRVGRVGGIDQVSRVDGVSKLGGIDGINRPNTADQTLAATTLATIPVTTHKATPVSAATSLPSPTPSLTQPQPQLRSHAIPSIPSIPKSTKQNPQYLIQQNINPSTPSHNISQSVLQPSGILTRISPTWIRFGSFELWHYRDDRARVQQLADYCIQSIYPESLTEVGKQHLIFNSIVANQPISASTPGETVLQTPPHPTDACSTTSQEEPSKSHMHASPHPQKHYSERSTNIFKEVKVPLNQYAIFFRMVVKRTAAMVASWQAAGFVHGMLSSGFLDAYNPEHTPNRTDDDRQYRFEMQPLGVQWNLIRLGRTLASLMGKPWIPYHNDQHTLPTHITIETACESAKTINQHRASTAPSFQGKRQAALGVVFNATHGENIAREIAKEFQAYFLTEFTTIMCKKIGLVQSRDTDLDQLITPLLQIMAETGVDYTLFMRSLCYFKCDDSAFALQTDYDPRGRHSGDQLSAPVCVASEPMDPLTLLLRSLSRLHLEEATVDPASIDSVLTSDIGNSPLGVRDISRASYDGQRESVLEGNSVNAKESAPTQHASPIGSESKLSTPNIRENRLQRVGSQGVSILASIDNLLGGAGSEYNDTNTTRSNTESIHNGRGNAIENSIKISRTSSQTTSSNDNTVNPTMDTSAVLPKYFDARSVDTRRISSNLSHLHELPPLPSPLVPPLLTLSPDYPVHQKQLDAMPHSLSQQKPGSNLTLEPRSGTSDHNNVKHHPDKAVEFKRASSVVYPLLTLEETAATWSHWAQMYRSRILSESVKENLELTAADPISTLDSHRTTQMRHINPRYTMRGWVVDAVVANIESECMALNAKQNSSNRRGTSQQVGNADTHTTKASASTFLKDTKLSSNASIDLCRTATTEWQGSSQNSIDRQIVPNQQIGTLSTTTRTLQTPTKAIHTGHHDIGQQDMDDTRKDYPQAISGVPRSSEISSTPLSVSPFTSPLGTVADSLDASSTVASSQLDAPHKPSHVNGNPTANTRSTSESEELMRVVRVLIGDVWGDMAETGQGWTDIADRLAAEVWADQPSIT</sequence>
<feature type="region of interest" description="Disordered" evidence="10">
    <location>
        <begin position="1006"/>
        <end position="1027"/>
    </location>
</feature>
<evidence type="ECO:0000256" key="3">
    <source>
        <dbReference type="ARBA" id="ARBA00022679"/>
    </source>
</evidence>
<evidence type="ECO:0000313" key="11">
    <source>
        <dbReference type="EMBL" id="KAH6594739.1"/>
    </source>
</evidence>
<feature type="compositionally biased region" description="Basic residues" evidence="10">
    <location>
        <begin position="396"/>
        <end position="406"/>
    </location>
</feature>
<name>A0ABQ8FA35_9FUNG</name>
<evidence type="ECO:0000256" key="4">
    <source>
        <dbReference type="ARBA" id="ARBA00022695"/>
    </source>
</evidence>
<comment type="caution">
    <text evidence="11">The sequence shown here is derived from an EMBL/GenBank/DDBJ whole genome shotgun (WGS) entry which is preliminary data.</text>
</comment>
<evidence type="ECO:0000256" key="10">
    <source>
        <dbReference type="SAM" id="MobiDB-lite"/>
    </source>
</evidence>
<dbReference type="Proteomes" id="UP001648503">
    <property type="component" value="Unassembled WGS sequence"/>
</dbReference>
<feature type="region of interest" description="Disordered" evidence="10">
    <location>
        <begin position="1148"/>
        <end position="1178"/>
    </location>
</feature>
<keyword evidence="6" id="KW-0547">Nucleotide-binding</keyword>
<evidence type="ECO:0000256" key="8">
    <source>
        <dbReference type="ARBA" id="ARBA00022842"/>
    </source>
</evidence>
<dbReference type="EMBL" id="JAFCIX010000330">
    <property type="protein sequence ID" value="KAH6594739.1"/>
    <property type="molecule type" value="Genomic_DNA"/>
</dbReference>
<keyword evidence="5" id="KW-0479">Metal-binding</keyword>
<feature type="compositionally biased region" description="Polar residues" evidence="10">
    <location>
        <begin position="882"/>
        <end position="903"/>
    </location>
</feature>
<proteinExistence type="inferred from homology"/>
<accession>A0ABQ8FA35</accession>
<keyword evidence="3" id="KW-0808">Transferase</keyword>
<reference evidence="11 12" key="1">
    <citation type="submission" date="2021-02" db="EMBL/GenBank/DDBJ databases">
        <title>Variation within the Batrachochytrium salamandrivorans European outbreak.</title>
        <authorList>
            <person name="Kelly M."/>
            <person name="Pasmans F."/>
            <person name="Shea T.P."/>
            <person name="Munoz J.F."/>
            <person name="Carranza S."/>
            <person name="Cuomo C.A."/>
            <person name="Martel A."/>
        </authorList>
    </citation>
    <scope>NUCLEOTIDE SEQUENCE [LARGE SCALE GENOMIC DNA]</scope>
    <source>
        <strain evidence="11 12">AMFP18/2</strain>
    </source>
</reference>
<keyword evidence="12" id="KW-1185">Reference proteome</keyword>
<organism evidence="11 12">
    <name type="scientific">Batrachochytrium salamandrivorans</name>
    <dbReference type="NCBI Taxonomy" id="1357716"/>
    <lineage>
        <taxon>Eukaryota</taxon>
        <taxon>Fungi</taxon>
        <taxon>Fungi incertae sedis</taxon>
        <taxon>Chytridiomycota</taxon>
        <taxon>Chytridiomycota incertae sedis</taxon>
        <taxon>Chytridiomycetes</taxon>
        <taxon>Rhizophydiales</taxon>
        <taxon>Rhizophydiales incertae sedis</taxon>
        <taxon>Batrachochytrium</taxon>
    </lineage>
</organism>
<feature type="region of interest" description="Disordered" evidence="10">
    <location>
        <begin position="710"/>
        <end position="743"/>
    </location>
</feature>
<keyword evidence="7" id="KW-0067">ATP-binding</keyword>
<evidence type="ECO:0000256" key="1">
    <source>
        <dbReference type="ARBA" id="ARBA00001946"/>
    </source>
</evidence>
<feature type="region of interest" description="Disordered" evidence="10">
    <location>
        <begin position="881"/>
        <end position="911"/>
    </location>
</feature>
<feature type="region of interest" description="Disordered" evidence="10">
    <location>
        <begin position="237"/>
        <end position="258"/>
    </location>
</feature>
<evidence type="ECO:0000256" key="9">
    <source>
        <dbReference type="ARBA" id="ARBA00031547"/>
    </source>
</evidence>
<keyword evidence="8" id="KW-0460">Magnesium</keyword>
<keyword evidence="4" id="KW-0548">Nucleotidyltransferase</keyword>
<dbReference type="PANTHER" id="PTHR32057:SF14">
    <property type="entry name" value="PROTEIN ADENYLYLTRANSFERASE SELO, MITOCHONDRIAL"/>
    <property type="match status" value="1"/>
</dbReference>
<evidence type="ECO:0000256" key="5">
    <source>
        <dbReference type="ARBA" id="ARBA00022723"/>
    </source>
</evidence>
<comment type="similarity">
    <text evidence="2">Belongs to the SELO family.</text>
</comment>
<feature type="compositionally biased region" description="Polar residues" evidence="10">
    <location>
        <begin position="1164"/>
        <end position="1175"/>
    </location>
</feature>
<gene>
    <name evidence="11" type="ORF">BASA50_006414</name>
</gene>
<evidence type="ECO:0000256" key="7">
    <source>
        <dbReference type="ARBA" id="ARBA00022840"/>
    </source>
</evidence>
<dbReference type="PANTHER" id="PTHR32057">
    <property type="entry name" value="PROTEIN ADENYLYLTRANSFERASE SELO, MITOCHONDRIAL"/>
    <property type="match status" value="1"/>
</dbReference>
<feature type="compositionally biased region" description="Polar residues" evidence="10">
    <location>
        <begin position="716"/>
        <end position="731"/>
    </location>
</feature>
<protein>
    <recommendedName>
        <fullName evidence="9">Selenoprotein O</fullName>
    </recommendedName>
</protein>
<comment type="cofactor">
    <cofactor evidence="1">
        <name>Mg(2+)</name>
        <dbReference type="ChEBI" id="CHEBI:18420"/>
    </cofactor>
</comment>
<evidence type="ECO:0000256" key="6">
    <source>
        <dbReference type="ARBA" id="ARBA00022741"/>
    </source>
</evidence>
<dbReference type="Pfam" id="PF02696">
    <property type="entry name" value="SelO"/>
    <property type="match status" value="2"/>
</dbReference>
<feature type="region of interest" description="Disordered" evidence="10">
    <location>
        <begin position="369"/>
        <end position="408"/>
    </location>
</feature>
<evidence type="ECO:0000256" key="2">
    <source>
        <dbReference type="ARBA" id="ARBA00009747"/>
    </source>
</evidence>
<dbReference type="InterPro" id="IPR003846">
    <property type="entry name" value="SelO"/>
</dbReference>
<evidence type="ECO:0000313" key="12">
    <source>
        <dbReference type="Proteomes" id="UP001648503"/>
    </source>
</evidence>